<keyword evidence="2" id="KW-1185">Reference proteome</keyword>
<dbReference type="Proteomes" id="UP001631969">
    <property type="component" value="Unassembled WGS sequence"/>
</dbReference>
<proteinExistence type="predicted"/>
<protein>
    <submittedName>
        <fullName evidence="1">Sporulation protein YtxC</fullName>
    </submittedName>
</protein>
<sequence length="311" mass="35705">MKSLAIRVSDHPALQSQKLHDRMTASMGTVLLNTALEFRRYPGYSEVILEFFGGGKGLGKGAKSLQEWPEAIGSVLADFIVDECEEELLRRLIRKDKRYSEGEREEILAYCRQLEEVSDFAPAASVEASPGRSRKRSLLLQDLEDCLRPGATLDLDGFFRFRLKQYGAELKEMLEYASDEYLMDQQYKEFISLLRYFVYVQDSKMPLAHIIHQGGHNFLLLDSELNPIDTEKLDTTYRVEFMDKDYNLEDMIVSSLLTIAPERICIHTREPELPVIKTLAQIFENRTEICELCRSCESISAPLEQQDKLSP</sequence>
<accession>A0ACC7NSE8</accession>
<gene>
    <name evidence="1" type="primary">ytxC</name>
    <name evidence="1" type="ORF">ACI1P1_04655</name>
</gene>
<organism evidence="1 2">
    <name type="scientific">Paenibacillus mesotrionivorans</name>
    <dbReference type="NCBI Taxonomy" id="3160968"/>
    <lineage>
        <taxon>Bacteria</taxon>
        <taxon>Bacillati</taxon>
        <taxon>Bacillota</taxon>
        <taxon>Bacilli</taxon>
        <taxon>Bacillales</taxon>
        <taxon>Paenibacillaceae</taxon>
        <taxon>Paenibacillus</taxon>
    </lineage>
</organism>
<comment type="caution">
    <text evidence="1">The sequence shown here is derived from an EMBL/GenBank/DDBJ whole genome shotgun (WGS) entry which is preliminary data.</text>
</comment>
<evidence type="ECO:0000313" key="2">
    <source>
        <dbReference type="Proteomes" id="UP001631969"/>
    </source>
</evidence>
<dbReference type="EMBL" id="JBJURJ010000003">
    <property type="protein sequence ID" value="MFM9327588.1"/>
    <property type="molecule type" value="Genomic_DNA"/>
</dbReference>
<reference evidence="1" key="1">
    <citation type="submission" date="2024-12" db="EMBL/GenBank/DDBJ databases">
        <authorList>
            <person name="Wu N."/>
        </authorList>
    </citation>
    <scope>NUCLEOTIDE SEQUENCE</scope>
    <source>
        <strain evidence="1">P15</strain>
    </source>
</reference>
<name>A0ACC7NSE8_9BACL</name>
<evidence type="ECO:0000313" key="1">
    <source>
        <dbReference type="EMBL" id="MFM9327588.1"/>
    </source>
</evidence>